<keyword evidence="5" id="KW-0862">Zinc</keyword>
<dbReference type="GO" id="GO:0000978">
    <property type="term" value="F:RNA polymerase II cis-regulatory region sequence-specific DNA binding"/>
    <property type="evidence" value="ECO:0007669"/>
    <property type="project" value="TreeGrafter"/>
</dbReference>
<accession>A0A8H6Y5J0</accession>
<dbReference type="InterPro" id="IPR036236">
    <property type="entry name" value="Znf_C2H2_sf"/>
</dbReference>
<dbReference type="PROSITE" id="PS00028">
    <property type="entry name" value="ZINC_FINGER_C2H2_1"/>
    <property type="match status" value="2"/>
</dbReference>
<name>A0A8H6Y5J0_9AGAR</name>
<dbReference type="SMART" id="SM00355">
    <property type="entry name" value="ZnF_C2H2"/>
    <property type="match status" value="2"/>
</dbReference>
<evidence type="ECO:0000256" key="11">
    <source>
        <dbReference type="SAM" id="MobiDB-lite"/>
    </source>
</evidence>
<dbReference type="PANTHER" id="PTHR14003">
    <property type="entry name" value="TRANSCRIPTIONAL REPRESSOR PROTEIN YY"/>
    <property type="match status" value="1"/>
</dbReference>
<proteinExistence type="predicted"/>
<dbReference type="GO" id="GO:0000785">
    <property type="term" value="C:chromatin"/>
    <property type="evidence" value="ECO:0007669"/>
    <property type="project" value="TreeGrafter"/>
</dbReference>
<feature type="compositionally biased region" description="Low complexity" evidence="11">
    <location>
        <begin position="228"/>
        <end position="246"/>
    </location>
</feature>
<feature type="region of interest" description="Disordered" evidence="11">
    <location>
        <begin position="227"/>
        <end position="299"/>
    </location>
</feature>
<sequence>MNARPAYHHSSRDHDSSTSRQGDAHEYSSLREIYPLRPRQEYRAPDSDFPLRPVSPPFALEPSAMVRPHADSIHRGAGTASSHASHHSEYYSSCSETKPERFPAPPSFSVFNTPSATYFWPNFAASSQMKHDPVLYARYHNMSSSSSSSSSDPEDDDYGSTDDRRGVSPRSSRYHRRDDAYTPTGNTFCALEGHTPKREPSVEAPHLNTSPANRLVDLSMDIRDCRARASPAPSRSRTSPSPSISSDLPPTFDIGFPPRQDHRSSFVVGPSHSIAGSRRPSPSTASSVYSGGDPTSLATTRHIPVQMPSPPTSNQNWEDYALQIKHPEGGVAYKCTWTTSEGTCHYWSKKQLVKRHVETTHLKFRPFVCDICSKAFPQKTSLEIHRHGHTGDKPHVCKYDCGKTFKDPARRHRHHVEVHGYVPKQSKRKQQGPGAAYGQEPSPYESLPPLRMNSDINSTFSRG</sequence>
<organism evidence="13 14">
    <name type="scientific">Mycena venus</name>
    <dbReference type="NCBI Taxonomy" id="2733690"/>
    <lineage>
        <taxon>Eukaryota</taxon>
        <taxon>Fungi</taxon>
        <taxon>Dikarya</taxon>
        <taxon>Basidiomycota</taxon>
        <taxon>Agaricomycotina</taxon>
        <taxon>Agaricomycetes</taxon>
        <taxon>Agaricomycetidae</taxon>
        <taxon>Agaricales</taxon>
        <taxon>Marasmiineae</taxon>
        <taxon>Mycenaceae</taxon>
        <taxon>Mycena</taxon>
    </lineage>
</organism>
<evidence type="ECO:0000256" key="4">
    <source>
        <dbReference type="ARBA" id="ARBA00022771"/>
    </source>
</evidence>
<comment type="caution">
    <text evidence="13">The sequence shown here is derived from an EMBL/GenBank/DDBJ whole genome shotgun (WGS) entry which is preliminary data.</text>
</comment>
<feature type="compositionally biased region" description="Polar residues" evidence="11">
    <location>
        <begin position="454"/>
        <end position="463"/>
    </location>
</feature>
<feature type="region of interest" description="Disordered" evidence="11">
    <location>
        <begin position="142"/>
        <end position="215"/>
    </location>
</feature>
<dbReference type="InterPro" id="IPR013087">
    <property type="entry name" value="Znf_C2H2_type"/>
</dbReference>
<evidence type="ECO:0000256" key="3">
    <source>
        <dbReference type="ARBA" id="ARBA00022737"/>
    </source>
</evidence>
<keyword evidence="3" id="KW-0677">Repeat</keyword>
<dbReference type="FunFam" id="3.30.160.60:FF:000322">
    <property type="entry name" value="GDNF-inducible zinc finger protein 1"/>
    <property type="match status" value="1"/>
</dbReference>
<dbReference type="Proteomes" id="UP000620124">
    <property type="component" value="Unassembled WGS sequence"/>
</dbReference>
<evidence type="ECO:0000256" key="6">
    <source>
        <dbReference type="ARBA" id="ARBA00023015"/>
    </source>
</evidence>
<dbReference type="AlphaFoldDB" id="A0A8H6Y5J0"/>
<dbReference type="GO" id="GO:0031519">
    <property type="term" value="C:PcG protein complex"/>
    <property type="evidence" value="ECO:0007669"/>
    <property type="project" value="TreeGrafter"/>
</dbReference>
<protein>
    <submittedName>
        <fullName evidence="13">Zinc finger protein GLIS2</fullName>
    </submittedName>
</protein>
<evidence type="ECO:0000256" key="10">
    <source>
        <dbReference type="PROSITE-ProRule" id="PRU00042"/>
    </source>
</evidence>
<evidence type="ECO:0000313" key="13">
    <source>
        <dbReference type="EMBL" id="KAF7352799.1"/>
    </source>
</evidence>
<keyword evidence="14" id="KW-1185">Reference proteome</keyword>
<dbReference type="Gene3D" id="3.30.160.60">
    <property type="entry name" value="Classic Zinc Finger"/>
    <property type="match status" value="1"/>
</dbReference>
<evidence type="ECO:0000256" key="5">
    <source>
        <dbReference type="ARBA" id="ARBA00022833"/>
    </source>
</evidence>
<keyword evidence="7" id="KW-0238">DNA-binding</keyword>
<feature type="compositionally biased region" description="Basic and acidic residues" evidence="11">
    <location>
        <begin position="10"/>
        <end position="29"/>
    </location>
</feature>
<dbReference type="GO" id="GO:0008270">
    <property type="term" value="F:zinc ion binding"/>
    <property type="evidence" value="ECO:0007669"/>
    <property type="project" value="UniProtKB-KW"/>
</dbReference>
<feature type="region of interest" description="Disordered" evidence="11">
    <location>
        <begin position="416"/>
        <end position="463"/>
    </location>
</feature>
<reference evidence="13" key="1">
    <citation type="submission" date="2020-05" db="EMBL/GenBank/DDBJ databases">
        <title>Mycena genomes resolve the evolution of fungal bioluminescence.</title>
        <authorList>
            <person name="Tsai I.J."/>
        </authorList>
    </citation>
    <scope>NUCLEOTIDE SEQUENCE</scope>
    <source>
        <strain evidence="13">CCC161011</strain>
    </source>
</reference>
<feature type="compositionally biased region" description="Polar residues" evidence="11">
    <location>
        <begin position="280"/>
        <end position="289"/>
    </location>
</feature>
<evidence type="ECO:0000256" key="8">
    <source>
        <dbReference type="ARBA" id="ARBA00023163"/>
    </source>
</evidence>
<evidence type="ECO:0000256" key="1">
    <source>
        <dbReference type="ARBA" id="ARBA00004123"/>
    </source>
</evidence>
<keyword evidence="8" id="KW-0804">Transcription</keyword>
<keyword evidence="4 10" id="KW-0863">Zinc-finger</keyword>
<evidence type="ECO:0000256" key="2">
    <source>
        <dbReference type="ARBA" id="ARBA00022723"/>
    </source>
</evidence>
<comment type="subcellular location">
    <subcellularLocation>
        <location evidence="1">Nucleus</location>
    </subcellularLocation>
</comment>
<feature type="domain" description="C2H2-type" evidence="12">
    <location>
        <begin position="395"/>
        <end position="419"/>
    </location>
</feature>
<gene>
    <name evidence="13" type="ORF">MVEN_01246700</name>
</gene>
<keyword evidence="6" id="KW-0805">Transcription regulation</keyword>
<dbReference type="OrthoDB" id="654211at2759"/>
<dbReference type="EMBL" id="JACAZI010000009">
    <property type="protein sequence ID" value="KAF7352799.1"/>
    <property type="molecule type" value="Genomic_DNA"/>
</dbReference>
<dbReference type="PANTHER" id="PTHR14003:SF19">
    <property type="entry name" value="YY2 TRANSCRIPTION FACTOR"/>
    <property type="match status" value="1"/>
</dbReference>
<dbReference type="GO" id="GO:0005667">
    <property type="term" value="C:transcription regulator complex"/>
    <property type="evidence" value="ECO:0007669"/>
    <property type="project" value="TreeGrafter"/>
</dbReference>
<evidence type="ECO:0000313" key="14">
    <source>
        <dbReference type="Proteomes" id="UP000620124"/>
    </source>
</evidence>
<keyword evidence="2" id="KW-0479">Metal-binding</keyword>
<dbReference type="PROSITE" id="PS50157">
    <property type="entry name" value="ZINC_FINGER_C2H2_2"/>
    <property type="match status" value="2"/>
</dbReference>
<feature type="region of interest" description="Disordered" evidence="11">
    <location>
        <begin position="1"/>
        <end position="99"/>
    </location>
</feature>
<keyword evidence="9" id="KW-0539">Nucleus</keyword>
<feature type="domain" description="C2H2-type" evidence="12">
    <location>
        <begin position="367"/>
        <end position="394"/>
    </location>
</feature>
<evidence type="ECO:0000259" key="12">
    <source>
        <dbReference type="PROSITE" id="PS50157"/>
    </source>
</evidence>
<dbReference type="GO" id="GO:0000981">
    <property type="term" value="F:DNA-binding transcription factor activity, RNA polymerase II-specific"/>
    <property type="evidence" value="ECO:0007669"/>
    <property type="project" value="TreeGrafter"/>
</dbReference>
<dbReference type="SUPFAM" id="SSF57667">
    <property type="entry name" value="beta-beta-alpha zinc fingers"/>
    <property type="match status" value="1"/>
</dbReference>
<evidence type="ECO:0000256" key="7">
    <source>
        <dbReference type="ARBA" id="ARBA00023125"/>
    </source>
</evidence>
<evidence type="ECO:0000256" key="9">
    <source>
        <dbReference type="ARBA" id="ARBA00023242"/>
    </source>
</evidence>